<dbReference type="Pfam" id="PF00480">
    <property type="entry name" value="ROK"/>
    <property type="match status" value="1"/>
</dbReference>
<protein>
    <submittedName>
        <fullName evidence="2">ROK family protein</fullName>
    </submittedName>
</protein>
<accession>D7BWP4</accession>
<dbReference type="PANTHER" id="PTHR18964:SF173">
    <property type="entry name" value="GLUCOKINASE"/>
    <property type="match status" value="1"/>
</dbReference>
<reference evidence="2 3" key="1">
    <citation type="journal article" date="2010" name="J. Bacteriol.">
        <title>Genome sequence of the milbemycin-producing bacterium Streptomyces bingchenggensis.</title>
        <authorList>
            <person name="Wang X.J."/>
            <person name="Yan Y.J."/>
            <person name="Zhang B."/>
            <person name="An J."/>
            <person name="Wang J.J."/>
            <person name="Tian J."/>
            <person name="Jiang L."/>
            <person name="Chen Y.H."/>
            <person name="Huang S.X."/>
            <person name="Yin M."/>
            <person name="Zhang J."/>
            <person name="Gao A.L."/>
            <person name="Liu C.X."/>
            <person name="Zhu Z.X."/>
            <person name="Xiang W.S."/>
        </authorList>
    </citation>
    <scope>NUCLEOTIDE SEQUENCE [LARGE SCALE GENOMIC DNA]</scope>
    <source>
        <strain evidence="2 3">BCW-1</strain>
    </source>
</reference>
<evidence type="ECO:0000256" key="1">
    <source>
        <dbReference type="ARBA" id="ARBA00006479"/>
    </source>
</evidence>
<dbReference type="Proteomes" id="UP000000377">
    <property type="component" value="Chromosome"/>
</dbReference>
<dbReference type="SUPFAM" id="SSF53067">
    <property type="entry name" value="Actin-like ATPase domain"/>
    <property type="match status" value="1"/>
</dbReference>
<proteinExistence type="inferred from homology"/>
<name>D7BWP4_STRBB</name>
<gene>
    <name evidence="2" type="ordered locus">SBI_00279</name>
</gene>
<dbReference type="PANTHER" id="PTHR18964">
    <property type="entry name" value="ROK (REPRESSOR, ORF, KINASE) FAMILY"/>
    <property type="match status" value="1"/>
</dbReference>
<dbReference type="STRING" id="749414.SBI_00279"/>
<dbReference type="InterPro" id="IPR000600">
    <property type="entry name" value="ROK"/>
</dbReference>
<sequence>MRGANGLAGELSHLHADSAGPMCRCGARGCLGVVATTDHVLEAARPLFGPDVNIYDVLGLAAQGEATVRRVLDDFGRLVGRHLAPACVMLNPELIVVDGTLGPAAAPVMEGLHDGLRRHMPDGAYRALTLTLGRLAENAELLGAAHLARAPM</sequence>
<keyword evidence="3" id="KW-1185">Reference proteome</keyword>
<evidence type="ECO:0000313" key="2">
    <source>
        <dbReference type="EMBL" id="ADI03400.1"/>
    </source>
</evidence>
<dbReference type="HOGENOM" id="CLU_1524294_0_0_11"/>
<organism evidence="2 3">
    <name type="scientific">Streptomyces bingchenggensis (strain BCW-1)</name>
    <dbReference type="NCBI Taxonomy" id="749414"/>
    <lineage>
        <taxon>Bacteria</taxon>
        <taxon>Bacillati</taxon>
        <taxon>Actinomycetota</taxon>
        <taxon>Actinomycetes</taxon>
        <taxon>Kitasatosporales</taxon>
        <taxon>Streptomycetaceae</taxon>
        <taxon>Streptomyces</taxon>
    </lineage>
</organism>
<dbReference type="Gene3D" id="3.30.420.40">
    <property type="match status" value="1"/>
</dbReference>
<evidence type="ECO:0000313" key="3">
    <source>
        <dbReference type="Proteomes" id="UP000000377"/>
    </source>
</evidence>
<dbReference type="KEGG" id="sbh:SBI_00279"/>
<dbReference type="AlphaFoldDB" id="D7BWP4"/>
<dbReference type="InterPro" id="IPR043129">
    <property type="entry name" value="ATPase_NBD"/>
</dbReference>
<comment type="similarity">
    <text evidence="1">Belongs to the ROK (NagC/XylR) family.</text>
</comment>
<dbReference type="EMBL" id="CP002047">
    <property type="protein sequence ID" value="ADI03400.1"/>
    <property type="molecule type" value="Genomic_DNA"/>
</dbReference>
<dbReference type="eggNOG" id="COG1940">
    <property type="taxonomic scope" value="Bacteria"/>
</dbReference>
<dbReference type="PATRIC" id="fig|749414.3.peg.290"/>